<sequence>MYLSTTMQQELNEWEDTRFEDVMELSDIILEVAGVYKSFPTIQRWIDSTNTTGEHMRRFTALVNYFQGDDVFEQ</sequence>
<organism evidence="1">
    <name type="scientific">Siphoviridae sp. ctcPV5</name>
    <dbReference type="NCBI Taxonomy" id="2827582"/>
    <lineage>
        <taxon>Viruses</taxon>
        <taxon>Duplodnaviria</taxon>
        <taxon>Heunggongvirae</taxon>
        <taxon>Uroviricota</taxon>
        <taxon>Caudoviricetes</taxon>
    </lineage>
</organism>
<proteinExistence type="predicted"/>
<accession>A0A8S5LKC9</accession>
<evidence type="ECO:0000313" key="1">
    <source>
        <dbReference type="EMBL" id="DAD70532.1"/>
    </source>
</evidence>
<protein>
    <submittedName>
        <fullName evidence="1">Uncharacterized protein</fullName>
    </submittedName>
</protein>
<dbReference type="EMBL" id="BK015867">
    <property type="protein sequence ID" value="DAD70532.1"/>
    <property type="molecule type" value="Genomic_DNA"/>
</dbReference>
<name>A0A8S5LKC9_9CAUD</name>
<reference evidence="1" key="1">
    <citation type="journal article" date="2021" name="Proc. Natl. Acad. Sci. U.S.A.">
        <title>A Catalog of Tens of Thousands of Viruses from Human Metagenomes Reveals Hidden Associations with Chronic Diseases.</title>
        <authorList>
            <person name="Tisza M.J."/>
            <person name="Buck C.B."/>
        </authorList>
    </citation>
    <scope>NUCLEOTIDE SEQUENCE</scope>
    <source>
        <strain evidence="1">CtcPV5</strain>
    </source>
</reference>